<evidence type="ECO:0000313" key="2">
    <source>
        <dbReference type="EMBL" id="EMD30942.1"/>
    </source>
</evidence>
<keyword evidence="3" id="KW-1185">Reference proteome</keyword>
<sequence>MFTPAIDLEEAGRAHLDERLDLFAHEDIASRAQQLEGLRLIIPLESPLRPENAGDSLVEDPSETAGLPDEPKGVLELLMVTKRKTTVKILGANIAIPGVLAMHQREAPQRLVDEAGANRDKDAAAVLEEHGVGLLGG</sequence>
<evidence type="ECO:0000313" key="3">
    <source>
        <dbReference type="Proteomes" id="UP000016930"/>
    </source>
</evidence>
<name>M2QYG1_CERS8</name>
<dbReference type="EMBL" id="KB445828">
    <property type="protein sequence ID" value="EMD30942.1"/>
    <property type="molecule type" value="Genomic_DNA"/>
</dbReference>
<feature type="region of interest" description="Disordered" evidence="1">
    <location>
        <begin position="48"/>
        <end position="70"/>
    </location>
</feature>
<gene>
    <name evidence="2" type="ORF">CERSUDRAFT_100859</name>
</gene>
<dbReference type="HOGENOM" id="CLU_1864889_0_0_1"/>
<evidence type="ECO:0000256" key="1">
    <source>
        <dbReference type="SAM" id="MobiDB-lite"/>
    </source>
</evidence>
<proteinExistence type="predicted"/>
<dbReference type="AlphaFoldDB" id="M2QYG1"/>
<accession>M2QYG1</accession>
<organism evidence="2 3">
    <name type="scientific">Ceriporiopsis subvermispora (strain B)</name>
    <name type="common">White-rot fungus</name>
    <name type="synonym">Gelatoporia subvermispora</name>
    <dbReference type="NCBI Taxonomy" id="914234"/>
    <lineage>
        <taxon>Eukaryota</taxon>
        <taxon>Fungi</taxon>
        <taxon>Dikarya</taxon>
        <taxon>Basidiomycota</taxon>
        <taxon>Agaricomycotina</taxon>
        <taxon>Agaricomycetes</taxon>
        <taxon>Polyporales</taxon>
        <taxon>Gelatoporiaceae</taxon>
        <taxon>Gelatoporia</taxon>
    </lineage>
</organism>
<dbReference type="Proteomes" id="UP000016930">
    <property type="component" value="Unassembled WGS sequence"/>
</dbReference>
<protein>
    <submittedName>
        <fullName evidence="2">Uncharacterized protein</fullName>
    </submittedName>
</protein>
<reference evidence="2 3" key="1">
    <citation type="journal article" date="2012" name="Proc. Natl. Acad. Sci. U.S.A.">
        <title>Comparative genomics of Ceriporiopsis subvermispora and Phanerochaete chrysosporium provide insight into selective ligninolysis.</title>
        <authorList>
            <person name="Fernandez-Fueyo E."/>
            <person name="Ruiz-Duenas F.J."/>
            <person name="Ferreira P."/>
            <person name="Floudas D."/>
            <person name="Hibbett D.S."/>
            <person name="Canessa P."/>
            <person name="Larrondo L.F."/>
            <person name="James T.Y."/>
            <person name="Seelenfreund D."/>
            <person name="Lobos S."/>
            <person name="Polanco R."/>
            <person name="Tello M."/>
            <person name="Honda Y."/>
            <person name="Watanabe T."/>
            <person name="Watanabe T."/>
            <person name="Ryu J.S."/>
            <person name="Kubicek C.P."/>
            <person name="Schmoll M."/>
            <person name="Gaskell J."/>
            <person name="Hammel K.E."/>
            <person name="St John F.J."/>
            <person name="Vanden Wymelenberg A."/>
            <person name="Sabat G."/>
            <person name="Splinter BonDurant S."/>
            <person name="Syed K."/>
            <person name="Yadav J.S."/>
            <person name="Doddapaneni H."/>
            <person name="Subramanian V."/>
            <person name="Lavin J.L."/>
            <person name="Oguiza J.A."/>
            <person name="Perez G."/>
            <person name="Pisabarro A.G."/>
            <person name="Ramirez L."/>
            <person name="Santoyo F."/>
            <person name="Master E."/>
            <person name="Coutinho P.M."/>
            <person name="Henrissat B."/>
            <person name="Lombard V."/>
            <person name="Magnuson J.K."/>
            <person name="Kuees U."/>
            <person name="Hori C."/>
            <person name="Igarashi K."/>
            <person name="Samejima M."/>
            <person name="Held B.W."/>
            <person name="Barry K.W."/>
            <person name="LaButti K.M."/>
            <person name="Lapidus A."/>
            <person name="Lindquist E.A."/>
            <person name="Lucas S.M."/>
            <person name="Riley R."/>
            <person name="Salamov A.A."/>
            <person name="Hoffmeister D."/>
            <person name="Schwenk D."/>
            <person name="Hadar Y."/>
            <person name="Yarden O."/>
            <person name="de Vries R.P."/>
            <person name="Wiebenga A."/>
            <person name="Stenlid J."/>
            <person name="Eastwood D."/>
            <person name="Grigoriev I.V."/>
            <person name="Berka R.M."/>
            <person name="Blanchette R.A."/>
            <person name="Kersten P."/>
            <person name="Martinez A.T."/>
            <person name="Vicuna R."/>
            <person name="Cullen D."/>
        </authorList>
    </citation>
    <scope>NUCLEOTIDE SEQUENCE [LARGE SCALE GENOMIC DNA]</scope>
    <source>
        <strain evidence="2 3">B</strain>
    </source>
</reference>